<reference evidence="2" key="4">
    <citation type="submission" date="2017-01" db="UniProtKB">
        <authorList>
            <consortium name="EnsemblFungi"/>
        </authorList>
    </citation>
    <scope>IDENTIFICATION</scope>
    <source>
        <strain evidence="2">PH-1 / ATCC MYA-4620 / FGSC 9075 / NRRL 31084</strain>
    </source>
</reference>
<protein>
    <submittedName>
        <fullName evidence="1">Chromosome 2, complete genome</fullName>
    </submittedName>
</protein>
<reference evidence="2 3" key="1">
    <citation type="journal article" date="2007" name="Science">
        <title>The Fusarium graminearum genome reveals a link between localized polymorphism and pathogen specialization.</title>
        <authorList>
            <person name="Cuomo C.A."/>
            <person name="Gueldener U."/>
            <person name="Xu J.-R."/>
            <person name="Trail F."/>
            <person name="Turgeon B.G."/>
            <person name="Di Pietro A."/>
            <person name="Walton J.D."/>
            <person name="Ma L.-J."/>
            <person name="Baker S.E."/>
            <person name="Rep M."/>
            <person name="Adam G."/>
            <person name="Antoniw J."/>
            <person name="Baldwin T."/>
            <person name="Calvo S.E."/>
            <person name="Chang Y.-L."/>
            <person name="DeCaprio D."/>
            <person name="Gale L.R."/>
            <person name="Gnerre S."/>
            <person name="Goswami R.S."/>
            <person name="Hammond-Kosack K."/>
            <person name="Harris L.J."/>
            <person name="Hilburn K."/>
            <person name="Kennell J.C."/>
            <person name="Kroken S."/>
            <person name="Magnuson J.K."/>
            <person name="Mannhaupt G."/>
            <person name="Mauceli E.W."/>
            <person name="Mewes H.-W."/>
            <person name="Mitterbauer R."/>
            <person name="Muehlbauer G."/>
            <person name="Muensterkoetter M."/>
            <person name="Nelson D."/>
            <person name="O'Donnell K."/>
            <person name="Ouellet T."/>
            <person name="Qi W."/>
            <person name="Quesneville H."/>
            <person name="Roncero M.I.G."/>
            <person name="Seong K.-Y."/>
            <person name="Tetko I.V."/>
            <person name="Urban M."/>
            <person name="Waalwijk C."/>
            <person name="Ward T.J."/>
            <person name="Yao J."/>
            <person name="Birren B.W."/>
            <person name="Kistler H.C."/>
        </authorList>
    </citation>
    <scope>NUCLEOTIDE SEQUENCE [LARGE SCALE GENOMIC DNA]</scope>
    <source>
        <strain evidence="3">ATCC MYA-4620 / CBS 123657 / FGSC 9075 / NRRL 31084 / PH-1</strain>
        <strain evidence="2">PH-1 / ATCC MYA-4620 / FGSC 9075 / NRRL 31084</strain>
    </source>
</reference>
<organism evidence="1 3">
    <name type="scientific">Gibberella zeae (strain ATCC MYA-4620 / CBS 123657 / FGSC 9075 / NRRL 31084 / PH-1)</name>
    <name type="common">Wheat head blight fungus</name>
    <name type="synonym">Fusarium graminearum</name>
    <dbReference type="NCBI Taxonomy" id="229533"/>
    <lineage>
        <taxon>Eukaryota</taxon>
        <taxon>Fungi</taxon>
        <taxon>Dikarya</taxon>
        <taxon>Ascomycota</taxon>
        <taxon>Pezizomycotina</taxon>
        <taxon>Sordariomycetes</taxon>
        <taxon>Hypocreomycetidae</taxon>
        <taxon>Hypocreales</taxon>
        <taxon>Nectriaceae</taxon>
        <taxon>Fusarium</taxon>
    </lineage>
</organism>
<dbReference type="EMBL" id="HG970333">
    <property type="protein sequence ID" value="CEF76739.1"/>
    <property type="molecule type" value="Genomic_DNA"/>
</dbReference>
<name>A0A098DCR3_GIBZE</name>
<keyword evidence="3" id="KW-1185">Reference proteome</keyword>
<dbReference type="Proteomes" id="UP000070720">
    <property type="component" value="Chromosome 2"/>
</dbReference>
<dbReference type="EnsemblFungi" id="CEF76739">
    <property type="protein sequence ID" value="CEF76739"/>
    <property type="gene ID" value="FGRRES_15483"/>
</dbReference>
<accession>A0A098DCR3</accession>
<accession>A0A0E0RZR4</accession>
<sequence length="90" mass="10146">MLPTLTARFSTSAVQGARRYISTTSPKRNTVAGDTTSTSLMSKWNNLSPQNRRYSKAGLAVVAGVDVYMHYTYWPYIRSWFSSVEMEGKN</sequence>
<dbReference type="AlphaFoldDB" id="A0A098DCR3"/>
<reference evidence="1 3" key="3">
    <citation type="journal article" date="2015" name="BMC Genomics">
        <title>The completed genome sequence of the pathogenic ascomycete fungus Fusarium graminearum.</title>
        <authorList>
            <person name="King R."/>
            <person name="Urban M."/>
            <person name="Hammond-Kosack M.C."/>
            <person name="Hassani-Pak K."/>
            <person name="Hammond-Kosack K.E."/>
        </authorList>
    </citation>
    <scope>NUCLEOTIDE SEQUENCE [LARGE SCALE GENOMIC DNA]</scope>
    <source>
        <strain evidence="3">ATCC MYA-4620 / CBS 123657 / FGSC 9075 / NRRL 31084 / PH-1</strain>
        <strain evidence="1">PH-1</strain>
    </source>
</reference>
<evidence type="ECO:0000313" key="2">
    <source>
        <dbReference type="EnsemblFungi" id="CEF76739"/>
    </source>
</evidence>
<dbReference type="InParanoid" id="A0A098DCR3"/>
<evidence type="ECO:0000313" key="3">
    <source>
        <dbReference type="Proteomes" id="UP000070720"/>
    </source>
</evidence>
<reference evidence="2 3" key="2">
    <citation type="journal article" date="2010" name="Nature">
        <title>Comparative genomics reveals mobile pathogenicity chromosomes in Fusarium.</title>
        <authorList>
            <person name="Ma L.J."/>
            <person name="van der Does H.C."/>
            <person name="Borkovich K.A."/>
            <person name="Coleman J.J."/>
            <person name="Daboussi M.J."/>
            <person name="Di Pietro A."/>
            <person name="Dufresne M."/>
            <person name="Freitag M."/>
            <person name="Grabherr M."/>
            <person name="Henrissat B."/>
            <person name="Houterman P.M."/>
            <person name="Kang S."/>
            <person name="Shim W.B."/>
            <person name="Woloshuk C."/>
            <person name="Xie X."/>
            <person name="Xu J.R."/>
            <person name="Antoniw J."/>
            <person name="Baker S.E."/>
            <person name="Bluhm B.H."/>
            <person name="Breakspear A."/>
            <person name="Brown D.W."/>
            <person name="Butchko R.A."/>
            <person name="Chapman S."/>
            <person name="Coulson R."/>
            <person name="Coutinho P.M."/>
            <person name="Danchin E.G."/>
            <person name="Diener A."/>
            <person name="Gale L.R."/>
            <person name="Gardiner D.M."/>
            <person name="Goff S."/>
            <person name="Hammond-Kosack K.E."/>
            <person name="Hilburn K."/>
            <person name="Hua-Van A."/>
            <person name="Jonkers W."/>
            <person name="Kazan K."/>
            <person name="Kodira C.D."/>
            <person name="Koehrsen M."/>
            <person name="Kumar L."/>
            <person name="Lee Y.H."/>
            <person name="Li L."/>
            <person name="Manners J.M."/>
            <person name="Miranda-Saavedra D."/>
            <person name="Mukherjee M."/>
            <person name="Park G."/>
            <person name="Park J."/>
            <person name="Park S.Y."/>
            <person name="Proctor R.H."/>
            <person name="Regev A."/>
            <person name="Ruiz-Roldan M.C."/>
            <person name="Sain D."/>
            <person name="Sakthikumar S."/>
            <person name="Sykes S."/>
            <person name="Schwartz D.C."/>
            <person name="Turgeon B.G."/>
            <person name="Wapinski I."/>
            <person name="Yoder O."/>
            <person name="Young S."/>
            <person name="Zeng Q."/>
            <person name="Zhou S."/>
            <person name="Galagan J."/>
            <person name="Cuomo C.A."/>
            <person name="Kistler H.C."/>
            <person name="Rep M."/>
        </authorList>
    </citation>
    <scope>GENOME REANNOTATION</scope>
    <source>
        <strain evidence="3">ATCC MYA-4620 / CBS 123657 / FGSC 9075 / NRRL 31084 / PH-1</strain>
        <strain evidence="2">PH-1 / ATCC MYA-4620 / FGSC 9075 / NRRL 31084</strain>
    </source>
</reference>
<evidence type="ECO:0000313" key="1">
    <source>
        <dbReference type="EMBL" id="CEF76739.1"/>
    </source>
</evidence>
<dbReference type="VEuPathDB" id="FungiDB:FGRAMPH1_01G09873"/>
<gene>
    <name evidence="1" type="ORF">FGRAMPH1_01T09873</name>
</gene>
<proteinExistence type="predicted"/>